<gene>
    <name evidence="1" type="ORF">QOZ99_001445</name>
</gene>
<organism evidence="1 2">
    <name type="scientific">Ancylobacter amanitiformis</name>
    <dbReference type="NCBI Taxonomy" id="217069"/>
    <lineage>
        <taxon>Bacteria</taxon>
        <taxon>Pseudomonadati</taxon>
        <taxon>Pseudomonadota</taxon>
        <taxon>Alphaproteobacteria</taxon>
        <taxon>Hyphomicrobiales</taxon>
        <taxon>Xanthobacteraceae</taxon>
        <taxon>Ancylobacter</taxon>
    </lineage>
</organism>
<reference evidence="1 2" key="1">
    <citation type="submission" date="2023-07" db="EMBL/GenBank/DDBJ databases">
        <title>Genomic Encyclopedia of Type Strains, Phase IV (KMG-IV): sequencing the most valuable type-strain genomes for metagenomic binning, comparative biology and taxonomic classification.</title>
        <authorList>
            <person name="Goeker M."/>
        </authorList>
    </citation>
    <scope>NUCLEOTIDE SEQUENCE [LARGE SCALE GENOMIC DNA]</scope>
    <source>
        <strain evidence="1 2">DSM 15561</strain>
    </source>
</reference>
<comment type="caution">
    <text evidence="1">The sequence shown here is derived from an EMBL/GenBank/DDBJ whole genome shotgun (WGS) entry which is preliminary data.</text>
</comment>
<evidence type="ECO:0000313" key="1">
    <source>
        <dbReference type="EMBL" id="MDQ0510562.1"/>
    </source>
</evidence>
<proteinExistence type="predicted"/>
<dbReference type="EMBL" id="JAUSVR010000003">
    <property type="protein sequence ID" value="MDQ0510562.1"/>
    <property type="molecule type" value="Genomic_DNA"/>
</dbReference>
<accession>A0ABU0LPD2</accession>
<protein>
    <submittedName>
        <fullName evidence="1">Uncharacterized protein</fullName>
    </submittedName>
</protein>
<keyword evidence="2" id="KW-1185">Reference proteome</keyword>
<evidence type="ECO:0000313" key="2">
    <source>
        <dbReference type="Proteomes" id="UP001235094"/>
    </source>
</evidence>
<sequence length="90" mass="9711">MSHASAPPALTSPVLDPPLCLRTADGVAYVGSLDEALAFALTHPLPKGDFEGLIRRLEVAREREDVIEAGNAFRWWAQSNGILIENGTAR</sequence>
<dbReference type="Proteomes" id="UP001235094">
    <property type="component" value="Unassembled WGS sequence"/>
</dbReference>
<dbReference type="RefSeq" id="WP_306889295.1">
    <property type="nucleotide sequence ID" value="NZ_JAUSVR010000003.1"/>
</dbReference>
<name>A0ABU0LPD2_9HYPH</name>